<dbReference type="InterPro" id="IPR003034">
    <property type="entry name" value="SAP_dom"/>
</dbReference>
<dbReference type="GO" id="GO:0080008">
    <property type="term" value="C:Cul4-RING E3 ubiquitin ligase complex"/>
    <property type="evidence" value="ECO:0007669"/>
    <property type="project" value="TreeGrafter"/>
</dbReference>
<comment type="similarity">
    <text evidence="1">Belongs to the DDA1 family.</text>
</comment>
<evidence type="ECO:0000256" key="1">
    <source>
        <dbReference type="ARBA" id="ARBA00008042"/>
    </source>
</evidence>
<dbReference type="SUPFAM" id="SSF68906">
    <property type="entry name" value="SAP domain"/>
    <property type="match status" value="1"/>
</dbReference>
<dbReference type="PROSITE" id="PS50800">
    <property type="entry name" value="SAP"/>
    <property type="match status" value="1"/>
</dbReference>
<feature type="compositionally biased region" description="Polar residues" evidence="2">
    <location>
        <begin position="112"/>
        <end position="125"/>
    </location>
</feature>
<dbReference type="Pfam" id="PF10172">
    <property type="entry name" value="DDA1"/>
    <property type="match status" value="1"/>
</dbReference>
<dbReference type="InterPro" id="IPR036361">
    <property type="entry name" value="SAP_dom_sf"/>
</dbReference>
<protein>
    <submittedName>
        <fullName evidence="4">Uncharacterized protein LOC8269244</fullName>
    </submittedName>
</protein>
<evidence type="ECO:0000256" key="2">
    <source>
        <dbReference type="SAM" id="MobiDB-lite"/>
    </source>
</evidence>
<name>A0A2P2QL78_RHIMU</name>
<evidence type="ECO:0000313" key="4">
    <source>
        <dbReference type="EMBL" id="MBX67746.1"/>
    </source>
</evidence>
<dbReference type="Gene3D" id="1.10.720.30">
    <property type="entry name" value="SAP domain"/>
    <property type="match status" value="1"/>
</dbReference>
<feature type="domain" description="SAP" evidence="3">
    <location>
        <begin position="131"/>
        <end position="165"/>
    </location>
</feature>
<dbReference type="Pfam" id="PF02037">
    <property type="entry name" value="SAP"/>
    <property type="match status" value="1"/>
</dbReference>
<feature type="compositionally biased region" description="Basic and acidic residues" evidence="2">
    <location>
        <begin position="95"/>
        <end position="106"/>
    </location>
</feature>
<dbReference type="SMART" id="SM00513">
    <property type="entry name" value="SAP"/>
    <property type="match status" value="1"/>
</dbReference>
<organism evidence="4">
    <name type="scientific">Rhizophora mucronata</name>
    <name type="common">Asiatic mangrove</name>
    <dbReference type="NCBI Taxonomy" id="61149"/>
    <lineage>
        <taxon>Eukaryota</taxon>
        <taxon>Viridiplantae</taxon>
        <taxon>Streptophyta</taxon>
        <taxon>Embryophyta</taxon>
        <taxon>Tracheophyta</taxon>
        <taxon>Spermatophyta</taxon>
        <taxon>Magnoliopsida</taxon>
        <taxon>eudicotyledons</taxon>
        <taxon>Gunneridae</taxon>
        <taxon>Pentapetalae</taxon>
        <taxon>rosids</taxon>
        <taxon>fabids</taxon>
        <taxon>Malpighiales</taxon>
        <taxon>Rhizophoraceae</taxon>
        <taxon>Rhizophora</taxon>
    </lineage>
</organism>
<accession>A0A2P2QL78</accession>
<reference evidence="4" key="1">
    <citation type="submission" date="2018-02" db="EMBL/GenBank/DDBJ databases">
        <title>Rhizophora mucronata_Transcriptome.</title>
        <authorList>
            <person name="Meera S.P."/>
            <person name="Sreeshan A."/>
            <person name="Augustine A."/>
        </authorList>
    </citation>
    <scope>NUCLEOTIDE SEQUENCE</scope>
    <source>
        <tissue evidence="4">Leaf</tissue>
    </source>
</reference>
<dbReference type="EMBL" id="GGEC01087262">
    <property type="protein sequence ID" value="MBX67746.1"/>
    <property type="molecule type" value="Transcribed_RNA"/>
</dbReference>
<feature type="region of interest" description="Disordered" evidence="2">
    <location>
        <begin position="76"/>
        <end position="166"/>
    </location>
</feature>
<dbReference type="GO" id="GO:0032436">
    <property type="term" value="P:positive regulation of proteasomal ubiquitin-dependent protein catabolic process"/>
    <property type="evidence" value="ECO:0007669"/>
    <property type="project" value="TreeGrafter"/>
</dbReference>
<dbReference type="PANTHER" id="PTHR31879:SF2">
    <property type="entry name" value="DET1- AND DDB1-ASSOCIATED PROTEIN 1"/>
    <property type="match status" value="1"/>
</dbReference>
<sequence>MEDSSSRHLSDSNPTATGASKFLANLPARVFSSSTVISSNPGGMRVYICEHDTSPPAGQQIETNQTNILIRSLQLKKQRGDSISKDGKNVNSSENSRKRAPERVSDGRASAKRSNSSRQEGSASRGSERDFHSLTVERLRALLRERGLPAKGKKDDLVARLSSANS</sequence>
<dbReference type="InterPro" id="IPR018276">
    <property type="entry name" value="DDA1_dom"/>
</dbReference>
<dbReference type="InterPro" id="IPR033575">
    <property type="entry name" value="DDA1-like"/>
</dbReference>
<dbReference type="AlphaFoldDB" id="A0A2P2QL78"/>
<feature type="compositionally biased region" description="Basic and acidic residues" evidence="2">
    <location>
        <begin position="78"/>
        <end position="88"/>
    </location>
</feature>
<evidence type="ECO:0000259" key="3">
    <source>
        <dbReference type="PROSITE" id="PS50800"/>
    </source>
</evidence>
<dbReference type="PANTHER" id="PTHR31879">
    <property type="entry name" value="DET1- AND DDB1-ASSOCIATED PROTEIN 1"/>
    <property type="match status" value="1"/>
</dbReference>
<feature type="compositionally biased region" description="Basic and acidic residues" evidence="2">
    <location>
        <begin position="126"/>
        <end position="158"/>
    </location>
</feature>
<proteinExistence type="inferred from homology"/>